<sequence>MKKSLKGCGSSVTYYPLETVIVAAATMTFAIWRTSAGLHVATSGINFKDYSRVGSNLVQRILASFIVVTKVKRKFGRFLT</sequence>
<protein>
    <submittedName>
        <fullName evidence="2">Uncharacterized protein</fullName>
    </submittedName>
</protein>
<evidence type="ECO:0000256" key="1">
    <source>
        <dbReference type="SAM" id="Phobius"/>
    </source>
</evidence>
<keyword evidence="1" id="KW-1133">Transmembrane helix</keyword>
<keyword evidence="1" id="KW-0812">Transmembrane</keyword>
<gene>
    <name evidence="2" type="ORF">H0235_007985</name>
</gene>
<evidence type="ECO:0000313" key="3">
    <source>
        <dbReference type="Proteomes" id="UP000600918"/>
    </source>
</evidence>
<comment type="caution">
    <text evidence="2">The sequence shown here is derived from an EMBL/GenBank/DDBJ whole genome shotgun (WGS) entry which is preliminary data.</text>
</comment>
<dbReference type="Proteomes" id="UP000600918">
    <property type="component" value="Unassembled WGS sequence"/>
</dbReference>
<feature type="transmembrane region" description="Helical" evidence="1">
    <location>
        <begin position="12"/>
        <end position="33"/>
    </location>
</feature>
<evidence type="ECO:0000313" key="2">
    <source>
        <dbReference type="EMBL" id="KAF7425547.1"/>
    </source>
</evidence>
<organism evidence="2 3">
    <name type="scientific">Vespula pensylvanica</name>
    <name type="common">Western yellow jacket</name>
    <name type="synonym">Wasp</name>
    <dbReference type="NCBI Taxonomy" id="30213"/>
    <lineage>
        <taxon>Eukaryota</taxon>
        <taxon>Metazoa</taxon>
        <taxon>Ecdysozoa</taxon>
        <taxon>Arthropoda</taxon>
        <taxon>Hexapoda</taxon>
        <taxon>Insecta</taxon>
        <taxon>Pterygota</taxon>
        <taxon>Neoptera</taxon>
        <taxon>Endopterygota</taxon>
        <taxon>Hymenoptera</taxon>
        <taxon>Apocrita</taxon>
        <taxon>Aculeata</taxon>
        <taxon>Vespoidea</taxon>
        <taxon>Vespidae</taxon>
        <taxon>Vespinae</taxon>
        <taxon>Vespula</taxon>
    </lineage>
</organism>
<keyword evidence="1" id="KW-0472">Membrane</keyword>
<name>A0A834UAC1_VESPE</name>
<dbReference type="AlphaFoldDB" id="A0A834UAC1"/>
<proteinExistence type="predicted"/>
<keyword evidence="3" id="KW-1185">Reference proteome</keyword>
<reference evidence="2" key="1">
    <citation type="journal article" date="2020" name="G3 (Bethesda)">
        <title>High-Quality Assemblies for Three Invasive Social Wasps from the &lt;i&gt;Vespula&lt;/i&gt; Genus.</title>
        <authorList>
            <person name="Harrop T.W.R."/>
            <person name="Guhlin J."/>
            <person name="McLaughlin G.M."/>
            <person name="Permina E."/>
            <person name="Stockwell P."/>
            <person name="Gilligan J."/>
            <person name="Le Lec M.F."/>
            <person name="Gruber M.A.M."/>
            <person name="Quinn O."/>
            <person name="Lovegrove M."/>
            <person name="Duncan E.J."/>
            <person name="Remnant E.J."/>
            <person name="Van Eeckhoven J."/>
            <person name="Graham B."/>
            <person name="Knapp R.A."/>
            <person name="Langford K.W."/>
            <person name="Kronenberg Z."/>
            <person name="Press M.O."/>
            <person name="Eacker S.M."/>
            <person name="Wilson-Rankin E.E."/>
            <person name="Purcell J."/>
            <person name="Lester P.J."/>
            <person name="Dearden P.K."/>
        </authorList>
    </citation>
    <scope>NUCLEOTIDE SEQUENCE</scope>
    <source>
        <strain evidence="2">Volc-1</strain>
    </source>
</reference>
<dbReference type="EMBL" id="JACSDY010000006">
    <property type="protein sequence ID" value="KAF7425547.1"/>
    <property type="molecule type" value="Genomic_DNA"/>
</dbReference>
<accession>A0A834UAC1</accession>